<dbReference type="SUPFAM" id="SSF56219">
    <property type="entry name" value="DNase I-like"/>
    <property type="match status" value="1"/>
</dbReference>
<proteinExistence type="predicted"/>
<dbReference type="InterPro" id="IPR036397">
    <property type="entry name" value="RNaseH_sf"/>
</dbReference>
<sequence>MAGKEGRFRIWQWNCASFSKRRAALVQLVRSAEHKPEVILLQETLMGEDLTFPGYQAVASRGDTGRGIAILVAKGLSFLAHDTPQYKSGLETQLVEIIPGRKCRDCVFVLNVYSSPSDRQRDFGTLLSAAIRKAGGKALVVAGDFNAPNMEWGHGRNTVKGTGLANRASELGLTLITDPRFPTRRGDSVKRDTTPDLVFLRDADGEWGNLQQDLGSDHYILETLIGIRPPPTFRHKYVDWDLFRRIREEEASDEDDFAGLLPRLQQAVERATKEMETQLEIPKMDSKLAHLLEAKNGLLSRWRTQRLNRRLRARISLLNKEIEAYAKELGRQQWMEKCNETDSRMRRGSRWGLLKSLLNDKASKGAACLATDRIIRKQLHIGITEAQMAQDLATQYLPLRRGNVTGDRVLTEYGGVDRPELDAPFTVSEIRHVLFNLNGRSAAGPDGITNRLLRNLDDKAIEIITKEINDVWATGQVPIEWRTATVVLIPKPGKPPHVDNLRPISLTSCLGKVAEHAIHNRVTEYVEQHELFRHNLVGFRRALSTQDALLLIQRAVLDNPTRDVKGILALDLAKAFDTVAHEHILREISSLSLGRKFHRFTQSFLAGRRARLRFGSVLSEEYELGERGTPQGSVLSPLLFNIALHRLSELLAGVPGIGHAIYADDITVWCKGGSLATLEESLQEALDVTERFLEGTGLVLSPTKSELLLFRKARQGMRNLEPLDSLPVRLWSRAGTVVPRVDSVRILGLWIDARGCNGGAIERLGGQASNILRLISRITSKRGGLREDLLLRVFNAFLISHINYTVPYLQWTGTEKKKIDTLIRVGLKRILGIPQTTSTERLLELGLHNTVDELIEAHFAAQVARLSSTKAGLRILDEAGIAAPRVEVSDGVQLTRDEREDIKVDPIPRNIHPVHHAGRREARARAILRSVGSDAKAALFVDAAEYSTRLAFGVSVVDGRGQLVARASVCTDQVTVAEEVAIALALQAAEVPCVVYSDSRSAVRAFSGGLISQQAAQIIRSARRQARWVGGQHISWFPAHVEGIDGVNPNASAHTLARECTNRAGDGEASGRDIDLRKDPLTTFHEITSSYKLGRRRFPLPNARLNRAQGITFRLLQTGTYLCPRTYRRIEPDFQEECLRCGLESCSLPHMLWQCPANAGADLCDEDSWRRSLHSPDLGLQLLAVRRARAIAEGLHLPVPTWVEPPTG</sequence>
<dbReference type="InterPro" id="IPR012337">
    <property type="entry name" value="RNaseH-like_sf"/>
</dbReference>
<evidence type="ECO:0000313" key="2">
    <source>
        <dbReference type="EMBL" id="MAA23541.1"/>
    </source>
</evidence>
<dbReference type="Pfam" id="PF00078">
    <property type="entry name" value="RVT_1"/>
    <property type="match status" value="1"/>
</dbReference>
<dbReference type="InterPro" id="IPR005135">
    <property type="entry name" value="Endo/exonuclease/phosphatase"/>
</dbReference>
<dbReference type="PANTHER" id="PTHR19446">
    <property type="entry name" value="REVERSE TRANSCRIPTASES"/>
    <property type="match status" value="1"/>
</dbReference>
<dbReference type="GO" id="GO:0003824">
    <property type="term" value="F:catalytic activity"/>
    <property type="evidence" value="ECO:0007669"/>
    <property type="project" value="InterPro"/>
</dbReference>
<dbReference type="GO" id="GO:0003676">
    <property type="term" value="F:nucleic acid binding"/>
    <property type="evidence" value="ECO:0007669"/>
    <property type="project" value="InterPro"/>
</dbReference>
<dbReference type="EMBL" id="GFPF01012395">
    <property type="protein sequence ID" value="MAA23541.1"/>
    <property type="molecule type" value="Transcribed_RNA"/>
</dbReference>
<dbReference type="GO" id="GO:0042575">
    <property type="term" value="C:DNA polymerase complex"/>
    <property type="evidence" value="ECO:0007669"/>
    <property type="project" value="UniProtKB-ARBA"/>
</dbReference>
<dbReference type="Gene3D" id="3.30.420.10">
    <property type="entry name" value="Ribonuclease H-like superfamily/Ribonuclease H"/>
    <property type="match status" value="1"/>
</dbReference>
<protein>
    <submittedName>
        <fullName evidence="2">Tick transposon</fullName>
    </submittedName>
</protein>
<reference evidence="2" key="1">
    <citation type="journal article" date="2017" name="Parasit. Vectors">
        <title>Sialotranscriptomics of Rhipicephalus zambeziensis reveals intricate expression profiles of secretory proteins and suggests tight temporal transcriptional regulation during blood-feeding.</title>
        <authorList>
            <person name="de Castro M.H."/>
            <person name="de Klerk D."/>
            <person name="Pienaar R."/>
            <person name="Rees D.J.G."/>
            <person name="Mans B.J."/>
        </authorList>
    </citation>
    <scope>NUCLEOTIDE SEQUENCE</scope>
    <source>
        <tissue evidence="2">Salivary glands</tissue>
    </source>
</reference>
<dbReference type="InterPro" id="IPR000477">
    <property type="entry name" value="RT_dom"/>
</dbReference>
<dbReference type="InterPro" id="IPR043502">
    <property type="entry name" value="DNA/RNA_pol_sf"/>
</dbReference>
<dbReference type="AlphaFoldDB" id="A0A224Z7W6"/>
<dbReference type="PROSITE" id="PS50878">
    <property type="entry name" value="RT_POL"/>
    <property type="match status" value="1"/>
</dbReference>
<dbReference type="InterPro" id="IPR036691">
    <property type="entry name" value="Endo/exonu/phosph_ase_sf"/>
</dbReference>
<organism evidence="2">
    <name type="scientific">Rhipicephalus zambeziensis</name>
    <dbReference type="NCBI Taxonomy" id="60191"/>
    <lineage>
        <taxon>Eukaryota</taxon>
        <taxon>Metazoa</taxon>
        <taxon>Ecdysozoa</taxon>
        <taxon>Arthropoda</taxon>
        <taxon>Chelicerata</taxon>
        <taxon>Arachnida</taxon>
        <taxon>Acari</taxon>
        <taxon>Parasitiformes</taxon>
        <taxon>Ixodida</taxon>
        <taxon>Ixodoidea</taxon>
        <taxon>Ixodidae</taxon>
        <taxon>Rhipicephalinae</taxon>
        <taxon>Rhipicephalus</taxon>
        <taxon>Rhipicephalus</taxon>
    </lineage>
</organism>
<accession>A0A224Z7W6</accession>
<dbReference type="SUPFAM" id="SSF56672">
    <property type="entry name" value="DNA/RNA polymerases"/>
    <property type="match status" value="1"/>
</dbReference>
<dbReference type="CDD" id="cd01650">
    <property type="entry name" value="RT_nLTR_like"/>
    <property type="match status" value="1"/>
</dbReference>
<evidence type="ECO:0000259" key="1">
    <source>
        <dbReference type="PROSITE" id="PS50878"/>
    </source>
</evidence>
<feature type="domain" description="Reverse transcriptase" evidence="1">
    <location>
        <begin position="470"/>
        <end position="751"/>
    </location>
</feature>
<dbReference type="Pfam" id="PF14529">
    <property type="entry name" value="Exo_endo_phos_2"/>
    <property type="match status" value="1"/>
</dbReference>
<dbReference type="SUPFAM" id="SSF53098">
    <property type="entry name" value="Ribonuclease H-like"/>
    <property type="match status" value="1"/>
</dbReference>
<dbReference type="GO" id="GO:0071897">
    <property type="term" value="P:DNA biosynthetic process"/>
    <property type="evidence" value="ECO:0007669"/>
    <property type="project" value="UniProtKB-ARBA"/>
</dbReference>
<dbReference type="Gene3D" id="3.60.10.10">
    <property type="entry name" value="Endonuclease/exonuclease/phosphatase"/>
    <property type="match status" value="1"/>
</dbReference>
<name>A0A224Z7W6_9ACAR</name>